<sequence length="89" mass="10228">MDVFVWMDMHNPNEKGITMAERARRSAIVKELCEKAKTRRAYLNNSKYRGSMGLYLLNRLIDASKDFAIPITKGTGKRHGCSFFISIEK</sequence>
<protein>
    <submittedName>
        <fullName evidence="1">Uncharacterized protein</fullName>
    </submittedName>
</protein>
<dbReference type="EMBL" id="LR796645">
    <property type="protein sequence ID" value="CAB4155920.1"/>
    <property type="molecule type" value="Genomic_DNA"/>
</dbReference>
<name>A0A6J5N8G1_9CAUD</name>
<proteinExistence type="predicted"/>
<reference evidence="1" key="1">
    <citation type="submission" date="2020-04" db="EMBL/GenBank/DDBJ databases">
        <authorList>
            <person name="Chiriac C."/>
            <person name="Salcher M."/>
            <person name="Ghai R."/>
            <person name="Kavagutti S V."/>
        </authorList>
    </citation>
    <scope>NUCLEOTIDE SEQUENCE</scope>
</reference>
<accession>A0A6J5N8G1</accession>
<gene>
    <name evidence="1" type="ORF">UFOVP671_32</name>
</gene>
<evidence type="ECO:0000313" key="1">
    <source>
        <dbReference type="EMBL" id="CAB4155920.1"/>
    </source>
</evidence>
<organism evidence="1">
    <name type="scientific">uncultured Caudovirales phage</name>
    <dbReference type="NCBI Taxonomy" id="2100421"/>
    <lineage>
        <taxon>Viruses</taxon>
        <taxon>Duplodnaviria</taxon>
        <taxon>Heunggongvirae</taxon>
        <taxon>Uroviricota</taxon>
        <taxon>Caudoviricetes</taxon>
        <taxon>Peduoviridae</taxon>
        <taxon>Maltschvirus</taxon>
        <taxon>Maltschvirus maltsch</taxon>
    </lineage>
</organism>